<reference evidence="2" key="1">
    <citation type="submission" date="2024-05" db="EMBL/GenBank/DDBJ databases">
        <title>Isolation and characterization of Sporomusa carbonis sp. nov., a carboxydotrophic hydrogenogen in the genus of Sporomusa isolated from a charcoal burning pile.</title>
        <authorList>
            <person name="Boeer T."/>
            <person name="Rosenbaum F."/>
            <person name="Eysell L."/>
            <person name="Mueller V."/>
            <person name="Daniel R."/>
            <person name="Poehlein A."/>
        </authorList>
    </citation>
    <scope>NUCLEOTIDE SEQUENCE [LARGE SCALE GENOMIC DNA]</scope>
    <source>
        <strain evidence="2">DSM 3132</strain>
    </source>
</reference>
<keyword evidence="1" id="KW-0472">Membrane</keyword>
<feature type="transmembrane region" description="Helical" evidence="1">
    <location>
        <begin position="12"/>
        <end position="36"/>
    </location>
</feature>
<protein>
    <submittedName>
        <fullName evidence="2">Uncharacterized protein</fullName>
    </submittedName>
</protein>
<name>A0ABZ3J4W6_SPOA4</name>
<evidence type="ECO:0000313" key="2">
    <source>
        <dbReference type="EMBL" id="XFO73120.1"/>
    </source>
</evidence>
<feature type="transmembrane region" description="Helical" evidence="1">
    <location>
        <begin position="42"/>
        <end position="64"/>
    </location>
</feature>
<evidence type="ECO:0000313" key="3">
    <source>
        <dbReference type="Proteomes" id="UP000216052"/>
    </source>
</evidence>
<organism evidence="2 3">
    <name type="scientific">Sporomusa acidovorans (strain ATCC 49682 / DSM 3132 / Mol)</name>
    <dbReference type="NCBI Taxonomy" id="1123286"/>
    <lineage>
        <taxon>Bacteria</taxon>
        <taxon>Bacillati</taxon>
        <taxon>Bacillota</taxon>
        <taxon>Negativicutes</taxon>
        <taxon>Selenomonadales</taxon>
        <taxon>Sporomusaceae</taxon>
        <taxon>Sporomusa</taxon>
    </lineage>
</organism>
<accession>A0ABZ3J4W6</accession>
<dbReference type="Gene3D" id="1.10.287.70">
    <property type="match status" value="1"/>
</dbReference>
<dbReference type="EMBL" id="CP155571">
    <property type="protein sequence ID" value="XFO73120.1"/>
    <property type="molecule type" value="Genomic_DNA"/>
</dbReference>
<evidence type="ECO:0000256" key="1">
    <source>
        <dbReference type="SAM" id="Phobius"/>
    </source>
</evidence>
<dbReference type="Proteomes" id="UP000216052">
    <property type="component" value="Chromosome"/>
</dbReference>
<sequence length="95" mass="10518">MKGFRHKMGKFGSLVSLMLLCTMLILFAVNLPVFMGSTAGRIFAGAWAAFALVIFVSHSASLLAGQRRQNVLMPLLGKKDARTRKNNRRMRVVHG</sequence>
<keyword evidence="3" id="KW-1185">Reference proteome</keyword>
<proteinExistence type="predicted"/>
<keyword evidence="1" id="KW-1133">Transmembrane helix</keyword>
<dbReference type="RefSeq" id="WP_093793739.1">
    <property type="nucleotide sequence ID" value="NZ_CP155571.1"/>
</dbReference>
<gene>
    <name evidence="2" type="ORF">SPACI_031940</name>
</gene>
<keyword evidence="1" id="KW-0812">Transmembrane</keyword>